<name>A0A7K1TKW1_9BACT</name>
<sequence>MVSLIICSRSKGDLIKVSDSVANTINIAYEIISVDNSQGLYGICEAYNIGAAQAQYDLLCFMHEDIRFHTAGWGKVVVDILSDSTIGVLGITGGQYQVAAPAAWWGCGLDLCRENVLNVFPDGHTEMDLHNPEGQRLTDVAVVDGLWMCSRKEVWQQYPFDAQTFSEFHFYDVDYCTELFKHGLRVCVTFDLLIEHHSRGSVNTSWLHNALKYQEKRKGQLPFGVVSLTPSQQTTIELRALQEFTGRIIRANFSARVIITYLSRCLLVSPFNRDTLWLVKLWLQRSSYD</sequence>
<dbReference type="InterPro" id="IPR029044">
    <property type="entry name" value="Nucleotide-diphossugar_trans"/>
</dbReference>
<evidence type="ECO:0000313" key="3">
    <source>
        <dbReference type="Proteomes" id="UP000441336"/>
    </source>
</evidence>
<evidence type="ECO:0000259" key="1">
    <source>
        <dbReference type="Pfam" id="PF13712"/>
    </source>
</evidence>
<reference evidence="2 3" key="1">
    <citation type="submission" date="2019-12" db="EMBL/GenBank/DDBJ databases">
        <title>Hymenobacter sp. HMF4947 Genome sequencing and assembly.</title>
        <authorList>
            <person name="Kang H."/>
            <person name="Cha I."/>
            <person name="Kim H."/>
            <person name="Joh K."/>
        </authorList>
    </citation>
    <scope>NUCLEOTIDE SEQUENCE [LARGE SCALE GENOMIC DNA]</scope>
    <source>
        <strain evidence="2 3">HMF4947</strain>
    </source>
</reference>
<organism evidence="2 3">
    <name type="scientific">Hymenobacter ginkgonis</name>
    <dbReference type="NCBI Taxonomy" id="2682976"/>
    <lineage>
        <taxon>Bacteria</taxon>
        <taxon>Pseudomonadati</taxon>
        <taxon>Bacteroidota</taxon>
        <taxon>Cytophagia</taxon>
        <taxon>Cytophagales</taxon>
        <taxon>Hymenobacteraceae</taxon>
        <taxon>Hymenobacter</taxon>
    </lineage>
</organism>
<dbReference type="SUPFAM" id="SSF53448">
    <property type="entry name" value="Nucleotide-diphospho-sugar transferases"/>
    <property type="match status" value="1"/>
</dbReference>
<evidence type="ECO:0000313" key="2">
    <source>
        <dbReference type="EMBL" id="MVN78986.1"/>
    </source>
</evidence>
<dbReference type="EMBL" id="WQKZ01000008">
    <property type="protein sequence ID" value="MVN78986.1"/>
    <property type="molecule type" value="Genomic_DNA"/>
</dbReference>
<accession>A0A7K1TKW1</accession>
<keyword evidence="3" id="KW-1185">Reference proteome</keyword>
<dbReference type="AlphaFoldDB" id="A0A7K1TKW1"/>
<dbReference type="Proteomes" id="UP000441336">
    <property type="component" value="Unassembled WGS sequence"/>
</dbReference>
<gene>
    <name evidence="2" type="ORF">GO988_21865</name>
</gene>
<dbReference type="InterPro" id="IPR059123">
    <property type="entry name" value="StrF_dom"/>
</dbReference>
<proteinExistence type="predicted"/>
<dbReference type="Gene3D" id="3.90.550.10">
    <property type="entry name" value="Spore Coat Polysaccharide Biosynthesis Protein SpsA, Chain A"/>
    <property type="match status" value="1"/>
</dbReference>
<dbReference type="RefSeq" id="WP_157569663.1">
    <property type="nucleotide sequence ID" value="NZ_WQKZ01000008.1"/>
</dbReference>
<protein>
    <recommendedName>
        <fullName evidence="1">Streptomycin biosynthesis protein StrF domain-containing protein</fullName>
    </recommendedName>
</protein>
<feature type="domain" description="Streptomycin biosynthesis protein StrF" evidence="1">
    <location>
        <begin position="19"/>
        <end position="206"/>
    </location>
</feature>
<dbReference type="Pfam" id="PF13712">
    <property type="entry name" value="Glyco_tranf_2_5"/>
    <property type="match status" value="1"/>
</dbReference>
<comment type="caution">
    <text evidence="2">The sequence shown here is derived from an EMBL/GenBank/DDBJ whole genome shotgun (WGS) entry which is preliminary data.</text>
</comment>